<proteinExistence type="predicted"/>
<accession>A0A366M583</accession>
<dbReference type="PANTHER" id="PTHR31571:SF1">
    <property type="entry name" value="ALTERED INHERITANCE OF MITOCHONDRIA PROTEIN 6"/>
    <property type="match status" value="1"/>
</dbReference>
<sequence>MTARTTLAKVAAFAVTGGIMFALPASATTAEPITKEPPPQLQLCTAFQQPWLPNAHSHNDYNHRRPLCDALFNGHTSVEADIWYVRNIADQESIQVGHSAPSGSTLNELYLNKLRAVIEHNHEKYGSRTVLPRYHGRFQLLIDIKSTGREGARAFEMLHQMLRDRYRTVVTRWHNGRKIPGPVDVVVTGNRPVDPVIDNWRFVGIDGSGQELNGRHRPGRCKRVPLVSSPWTDAYNDPAVLKRMARTASARGQYFRVYHASEDSWQKLYAAGVHYIDSSLHPAALRHFLKGKRPVVAPRPCIP</sequence>
<dbReference type="EMBL" id="QMEY01000001">
    <property type="protein sequence ID" value="RBQ21351.1"/>
    <property type="molecule type" value="Genomic_DNA"/>
</dbReference>
<evidence type="ECO:0000256" key="1">
    <source>
        <dbReference type="ARBA" id="ARBA00014286"/>
    </source>
</evidence>
<comment type="caution">
    <text evidence="3">The sequence shown here is derived from an EMBL/GenBank/DDBJ whole genome shotgun (WGS) entry which is preliminary data.</text>
</comment>
<dbReference type="InterPro" id="IPR017946">
    <property type="entry name" value="PLC-like_Pdiesterase_TIM-brl"/>
</dbReference>
<keyword evidence="4" id="KW-1185">Reference proteome</keyword>
<feature type="signal peptide" evidence="2">
    <location>
        <begin position="1"/>
        <end position="27"/>
    </location>
</feature>
<dbReference type="InterPro" id="IPR051236">
    <property type="entry name" value="HAT_RTT109-like"/>
</dbReference>
<feature type="chain" id="PRO_5016702997" description="Altered inheritance of mitochondria protein 6" evidence="2">
    <location>
        <begin position="28"/>
        <end position="303"/>
    </location>
</feature>
<name>A0A366M583_9ACTN</name>
<keyword evidence="2" id="KW-0732">Signal</keyword>
<dbReference type="Proteomes" id="UP000253303">
    <property type="component" value="Unassembled WGS sequence"/>
</dbReference>
<evidence type="ECO:0000256" key="2">
    <source>
        <dbReference type="SAM" id="SignalP"/>
    </source>
</evidence>
<dbReference type="AlphaFoldDB" id="A0A366M583"/>
<dbReference type="GO" id="GO:0008081">
    <property type="term" value="F:phosphoric diester hydrolase activity"/>
    <property type="evidence" value="ECO:0007669"/>
    <property type="project" value="InterPro"/>
</dbReference>
<reference evidence="3 4" key="1">
    <citation type="submission" date="2018-06" db="EMBL/GenBank/DDBJ databases">
        <title>Sphaerisporangium craniellae sp. nov., isolated from a marine sponge in the South China Sea.</title>
        <authorList>
            <person name="Li L."/>
        </authorList>
    </citation>
    <scope>NUCLEOTIDE SEQUENCE [LARGE SCALE GENOMIC DNA]</scope>
    <source>
        <strain evidence="3 4">LHW63015</strain>
    </source>
</reference>
<dbReference type="SUPFAM" id="SSF51695">
    <property type="entry name" value="PLC-like phosphodiesterases"/>
    <property type="match status" value="1"/>
</dbReference>
<dbReference type="OrthoDB" id="9794455at2"/>
<evidence type="ECO:0000313" key="3">
    <source>
        <dbReference type="EMBL" id="RBQ21351.1"/>
    </source>
</evidence>
<gene>
    <name evidence="3" type="ORF">DP939_01125</name>
</gene>
<dbReference type="RefSeq" id="WP_113977773.1">
    <property type="nucleotide sequence ID" value="NZ_QMEY01000001.1"/>
</dbReference>
<organism evidence="3 4">
    <name type="scientific">Spongiactinospora rosea</name>
    <dbReference type="NCBI Taxonomy" id="2248750"/>
    <lineage>
        <taxon>Bacteria</taxon>
        <taxon>Bacillati</taxon>
        <taxon>Actinomycetota</taxon>
        <taxon>Actinomycetes</taxon>
        <taxon>Streptosporangiales</taxon>
        <taxon>Streptosporangiaceae</taxon>
        <taxon>Spongiactinospora</taxon>
    </lineage>
</organism>
<evidence type="ECO:0000313" key="4">
    <source>
        <dbReference type="Proteomes" id="UP000253303"/>
    </source>
</evidence>
<dbReference type="PANTHER" id="PTHR31571">
    <property type="entry name" value="ALTERED INHERITANCE OF MITOCHONDRIA PROTEIN 6"/>
    <property type="match status" value="1"/>
</dbReference>
<dbReference type="GO" id="GO:0006629">
    <property type="term" value="P:lipid metabolic process"/>
    <property type="evidence" value="ECO:0007669"/>
    <property type="project" value="InterPro"/>
</dbReference>
<protein>
    <recommendedName>
        <fullName evidence="1">Altered inheritance of mitochondria protein 6</fullName>
    </recommendedName>
</protein>